<proteinExistence type="predicted"/>
<dbReference type="InterPro" id="IPR005883">
    <property type="entry name" value="PilM"/>
</dbReference>
<protein>
    <recommendedName>
        <fullName evidence="3">Pilus assembly protein PilM</fullName>
    </recommendedName>
</protein>
<dbReference type="PANTHER" id="PTHR32432:SF3">
    <property type="entry name" value="ETHANOLAMINE UTILIZATION PROTEIN EUTJ"/>
    <property type="match status" value="1"/>
</dbReference>
<dbReference type="RefSeq" id="WP_075711218.1">
    <property type="nucleotide sequence ID" value="NZ_MJMJ01000047.1"/>
</dbReference>
<sequence>MNYSFITGVDIGHYSIKAVVIKPVKGTLTLSACRELVLRESIFSDNHLLNHQEIVNKLKQLRKALPAFSRSVAFSVPDNSVISKVLQIDNSLSAQEKEYAIIEAFSHQSPFDVEELYFDHYSLSDFTASNTHHSAQLYATKKTVVDNRTSSFRQAGFKPQLCDTQGHALTRLLQLLPPAEHYHWLLLDVGLTRSLLVRDFAQQPPWCKEIPIGIDDSVLQTGEPFVSQLVEHVQRQWQLLPTQQRDGVRGMWLTGGGANTPELAEQIATQLKLNVQRFNPFDMFEIQSTDIDVCDGGRYAGAIGLSLLGYDWRERDHANSN</sequence>
<dbReference type="InterPro" id="IPR043129">
    <property type="entry name" value="ATPase_NBD"/>
</dbReference>
<name>A0A1Q9H8S4_9VIBR</name>
<dbReference type="NCBIfam" id="TIGR01175">
    <property type="entry name" value="pilM"/>
    <property type="match status" value="1"/>
</dbReference>
<dbReference type="Gene3D" id="3.30.420.40">
    <property type="match status" value="1"/>
</dbReference>
<dbReference type="Proteomes" id="UP000186313">
    <property type="component" value="Unassembled WGS sequence"/>
</dbReference>
<dbReference type="SUPFAM" id="SSF53067">
    <property type="entry name" value="Actin-like ATPase domain"/>
    <property type="match status" value="2"/>
</dbReference>
<comment type="caution">
    <text evidence="1">The sequence shown here is derived from an EMBL/GenBank/DDBJ whole genome shotgun (WGS) entry which is preliminary data.</text>
</comment>
<dbReference type="InterPro" id="IPR050696">
    <property type="entry name" value="FtsA/MreB"/>
</dbReference>
<dbReference type="CDD" id="cd24049">
    <property type="entry name" value="ASKHA_NBD_PilM"/>
    <property type="match status" value="1"/>
</dbReference>
<reference evidence="1 2" key="1">
    <citation type="submission" date="2016-09" db="EMBL/GenBank/DDBJ databases">
        <title>Genomic Taxonomy of the Vibrionaceae.</title>
        <authorList>
            <person name="Gonzalez-Castillo A."/>
            <person name="Gomez-Gil B."/>
            <person name="Enciso-Ibarra K."/>
        </authorList>
    </citation>
    <scope>NUCLEOTIDE SEQUENCE [LARGE SCALE GENOMIC DNA]</scope>
    <source>
        <strain evidence="1 2">CAIM 703</strain>
    </source>
</reference>
<evidence type="ECO:0008006" key="3">
    <source>
        <dbReference type="Google" id="ProtNLM"/>
    </source>
</evidence>
<dbReference type="AlphaFoldDB" id="A0A1Q9H8S4"/>
<gene>
    <name evidence="1" type="ORF">BIY22_14370</name>
</gene>
<dbReference type="OrthoDB" id="9773403at2"/>
<dbReference type="PANTHER" id="PTHR32432">
    <property type="entry name" value="CELL DIVISION PROTEIN FTSA-RELATED"/>
    <property type="match status" value="1"/>
</dbReference>
<dbReference type="STRING" id="1381081.BIY22_14370"/>
<evidence type="ECO:0000313" key="2">
    <source>
        <dbReference type="Proteomes" id="UP000186313"/>
    </source>
</evidence>
<evidence type="ECO:0000313" key="1">
    <source>
        <dbReference type="EMBL" id="OLQ85336.1"/>
    </source>
</evidence>
<organism evidence="1 2">
    <name type="scientific">Vibrio panuliri</name>
    <dbReference type="NCBI Taxonomy" id="1381081"/>
    <lineage>
        <taxon>Bacteria</taxon>
        <taxon>Pseudomonadati</taxon>
        <taxon>Pseudomonadota</taxon>
        <taxon>Gammaproteobacteria</taxon>
        <taxon>Vibrionales</taxon>
        <taxon>Vibrionaceae</taxon>
        <taxon>Vibrio</taxon>
    </lineage>
</organism>
<dbReference type="Pfam" id="PF11104">
    <property type="entry name" value="PilM_2"/>
    <property type="match status" value="2"/>
</dbReference>
<dbReference type="PIRSF" id="PIRSF019169">
    <property type="entry name" value="PilM"/>
    <property type="match status" value="1"/>
</dbReference>
<dbReference type="EMBL" id="MJMJ01000047">
    <property type="protein sequence ID" value="OLQ85336.1"/>
    <property type="molecule type" value="Genomic_DNA"/>
</dbReference>
<accession>A0A1Q9H8S4</accession>